<dbReference type="CDD" id="cd00817">
    <property type="entry name" value="ValRS_core"/>
    <property type="match status" value="1"/>
</dbReference>
<dbReference type="Gene3D" id="1.10.730.10">
    <property type="entry name" value="Isoleucyl-tRNA Synthetase, Domain 1"/>
    <property type="match status" value="1"/>
</dbReference>
<feature type="domain" description="Methionyl/Valyl/Leucyl/Isoleucyl-tRNA synthetase anticodon-binding" evidence="10">
    <location>
        <begin position="613"/>
        <end position="749"/>
    </location>
</feature>
<feature type="domain" description="Valyl-tRNA synthetase tRNA-binding arm" evidence="11">
    <location>
        <begin position="806"/>
        <end position="866"/>
    </location>
</feature>
<protein>
    <recommendedName>
        <fullName evidence="8">Valine--tRNA ligase</fullName>
        <ecNumber evidence="8">6.1.1.9</ecNumber>
    </recommendedName>
    <alternativeName>
        <fullName evidence="8">Valyl-tRNA synthetase</fullName>
        <shortName evidence="8">ValRS</shortName>
    </alternativeName>
</protein>
<organism evidence="12 13">
    <name type="scientific">Campylobacter canadensis</name>
    <dbReference type="NCBI Taxonomy" id="449520"/>
    <lineage>
        <taxon>Bacteria</taxon>
        <taxon>Pseudomonadati</taxon>
        <taxon>Campylobacterota</taxon>
        <taxon>Epsilonproteobacteria</taxon>
        <taxon>Campylobacterales</taxon>
        <taxon>Campylobacteraceae</taxon>
        <taxon>Campylobacter</taxon>
    </lineage>
</organism>
<keyword evidence="2 8" id="KW-0436">Ligase</keyword>
<evidence type="ECO:0000256" key="5">
    <source>
        <dbReference type="ARBA" id="ARBA00022917"/>
    </source>
</evidence>
<dbReference type="SUPFAM" id="SSF46589">
    <property type="entry name" value="tRNA-binding arm"/>
    <property type="match status" value="1"/>
</dbReference>
<dbReference type="InterPro" id="IPR002300">
    <property type="entry name" value="aa-tRNA-synth_Ia"/>
</dbReference>
<evidence type="ECO:0000259" key="11">
    <source>
        <dbReference type="Pfam" id="PF10458"/>
    </source>
</evidence>
<comment type="similarity">
    <text evidence="8">Belongs to the class-I aminoacyl-tRNA synthetase family. ValS type 1 subfamily.</text>
</comment>
<reference evidence="12 13" key="1">
    <citation type="submission" date="2020-07" db="EMBL/GenBank/DDBJ databases">
        <title>Transfer of Campylobacter canadensis to the novel genus Avispirillum gen. nov., that also includes two novel species recovered from migratory waterfowl: Avispirillum anseris sp. nov. and Avispirillum brantae sp. nov.</title>
        <authorList>
            <person name="Miller W.G."/>
            <person name="Chapman M.H."/>
            <person name="Yee E."/>
            <person name="Inglis G.D."/>
        </authorList>
    </citation>
    <scope>NUCLEOTIDE SEQUENCE [LARGE SCALE GENOMIC DNA]</scope>
    <source>
        <strain evidence="12 13">L283</strain>
    </source>
</reference>
<keyword evidence="13" id="KW-1185">Reference proteome</keyword>
<feature type="short sequence motif" description="'KMSKS' region" evidence="8">
    <location>
        <begin position="532"/>
        <end position="536"/>
    </location>
</feature>
<keyword evidence="8" id="KW-0175">Coiled coil</keyword>
<comment type="function">
    <text evidence="8">Catalyzes the attachment of valine to tRNA(Val). As ValRS can inadvertently accommodate and process structurally similar amino acids such as threonine, to avoid such errors, it has a 'posttransfer' editing activity that hydrolyzes mischarged Thr-tRNA(Val) in a tRNA-dependent manner.</text>
</comment>
<dbReference type="EMBL" id="JACGBB010000001">
    <property type="protein sequence ID" value="MBZ7986601.1"/>
    <property type="molecule type" value="Genomic_DNA"/>
</dbReference>
<dbReference type="InterPro" id="IPR033705">
    <property type="entry name" value="Anticodon_Ia_Val"/>
</dbReference>
<evidence type="ECO:0000256" key="6">
    <source>
        <dbReference type="ARBA" id="ARBA00023146"/>
    </source>
</evidence>
<dbReference type="Proteomes" id="UP000786183">
    <property type="component" value="Unassembled WGS sequence"/>
</dbReference>
<dbReference type="Pfam" id="PF08264">
    <property type="entry name" value="Anticodon_1"/>
    <property type="match status" value="1"/>
</dbReference>
<proteinExistence type="inferred from homology"/>
<keyword evidence="6 8" id="KW-0030">Aminoacyl-tRNA synthetase</keyword>
<dbReference type="GO" id="GO:0004832">
    <property type="term" value="F:valine-tRNA ligase activity"/>
    <property type="evidence" value="ECO:0007669"/>
    <property type="project" value="UniProtKB-EC"/>
</dbReference>
<dbReference type="SUPFAM" id="SSF50677">
    <property type="entry name" value="ValRS/IleRS/LeuRS editing domain"/>
    <property type="match status" value="1"/>
</dbReference>
<dbReference type="InterPro" id="IPR001412">
    <property type="entry name" value="aa-tRNA-synth_I_CS"/>
</dbReference>
<comment type="subunit">
    <text evidence="8">Monomer.</text>
</comment>
<keyword evidence="4 8" id="KW-0067">ATP-binding</keyword>
<comment type="subcellular location">
    <subcellularLocation>
        <location evidence="8">Cytoplasm</location>
    </subcellularLocation>
</comment>
<evidence type="ECO:0000256" key="2">
    <source>
        <dbReference type="ARBA" id="ARBA00022598"/>
    </source>
</evidence>
<dbReference type="NCBIfam" id="TIGR00422">
    <property type="entry name" value="valS"/>
    <property type="match status" value="1"/>
</dbReference>
<comment type="catalytic activity">
    <reaction evidence="7 8">
        <text>tRNA(Val) + L-valine + ATP = L-valyl-tRNA(Val) + AMP + diphosphate</text>
        <dbReference type="Rhea" id="RHEA:10704"/>
        <dbReference type="Rhea" id="RHEA-COMP:9672"/>
        <dbReference type="Rhea" id="RHEA-COMP:9708"/>
        <dbReference type="ChEBI" id="CHEBI:30616"/>
        <dbReference type="ChEBI" id="CHEBI:33019"/>
        <dbReference type="ChEBI" id="CHEBI:57762"/>
        <dbReference type="ChEBI" id="CHEBI:78442"/>
        <dbReference type="ChEBI" id="CHEBI:78537"/>
        <dbReference type="ChEBI" id="CHEBI:456215"/>
        <dbReference type="EC" id="6.1.1.9"/>
    </reaction>
</comment>
<keyword evidence="1 8" id="KW-0963">Cytoplasm</keyword>
<dbReference type="InterPro" id="IPR009008">
    <property type="entry name" value="Val/Leu/Ile-tRNA-synth_edit"/>
</dbReference>
<dbReference type="PANTHER" id="PTHR11946:SF93">
    <property type="entry name" value="VALINE--TRNA LIGASE, CHLOROPLASTIC_MITOCHONDRIAL 2"/>
    <property type="match status" value="1"/>
</dbReference>
<dbReference type="InterPro" id="IPR014729">
    <property type="entry name" value="Rossmann-like_a/b/a_fold"/>
</dbReference>
<feature type="short sequence motif" description="'HIGH' region" evidence="8">
    <location>
        <begin position="47"/>
        <end position="57"/>
    </location>
</feature>
<dbReference type="Gene3D" id="1.10.287.380">
    <property type="entry name" value="Valyl-tRNA synthetase, C-terminal domain"/>
    <property type="match status" value="1"/>
</dbReference>
<evidence type="ECO:0000256" key="3">
    <source>
        <dbReference type="ARBA" id="ARBA00022741"/>
    </source>
</evidence>
<dbReference type="PROSITE" id="PS00178">
    <property type="entry name" value="AA_TRNA_LIGASE_I"/>
    <property type="match status" value="1"/>
</dbReference>
<dbReference type="Gene3D" id="3.90.740.10">
    <property type="entry name" value="Valyl/Leucyl/Isoleucyl-tRNA synthetase, editing domain"/>
    <property type="match status" value="1"/>
</dbReference>
<accession>A0ABS7WQE7</accession>
<feature type="domain" description="Aminoacyl-tRNA synthetase class Ia" evidence="9">
    <location>
        <begin position="16"/>
        <end position="572"/>
    </location>
</feature>
<comment type="caution">
    <text evidence="12">The sequence shown here is derived from an EMBL/GenBank/DDBJ whole genome shotgun (WGS) entry which is preliminary data.</text>
</comment>
<evidence type="ECO:0000313" key="13">
    <source>
        <dbReference type="Proteomes" id="UP000786183"/>
    </source>
</evidence>
<comment type="domain">
    <text evidence="8">The C-terminal coiled-coil domain is crucial for aminoacylation activity.</text>
</comment>
<gene>
    <name evidence="8" type="primary">valS</name>
    <name evidence="12" type="ORF">AVCANL283_00545</name>
</gene>
<dbReference type="Gene3D" id="3.40.50.620">
    <property type="entry name" value="HUPs"/>
    <property type="match status" value="3"/>
</dbReference>
<evidence type="ECO:0000256" key="7">
    <source>
        <dbReference type="ARBA" id="ARBA00047552"/>
    </source>
</evidence>
<dbReference type="InterPro" id="IPR002303">
    <property type="entry name" value="Valyl-tRNA_ligase"/>
</dbReference>
<keyword evidence="3 8" id="KW-0547">Nucleotide-binding</keyword>
<evidence type="ECO:0000259" key="10">
    <source>
        <dbReference type="Pfam" id="PF08264"/>
    </source>
</evidence>
<sequence length="867" mass="100689">MEKDFYNPKEIEKDYYEYCKNQGYFEVDSNKKIQKENKNFAIMMPPPNVTGVLHIGHALTFTLQDVITRYKRMDGYKVLYQPGLDHAGIATQNVVEKQLLAQGIKKEELGREEFIKKVWEWKEKSGGAIVNQMYSLGITPAFSRMRFTMDEGLQYAVKKAFVDLYDKGLITKDNRMINWCTKDGALSDIEVEYEENKSKLYYLRYYLKDSKEYLVVATTRPETYFGDSALMVNPEDERYKNYIGKSVLLPILNKEIKIIADSYVDSSFGSGVVKVTPAHDINDYEVGLRHNLDFITIFDEKGILNDKCAEFAGLERLQARQIIIEKLQELGYIEKIQDYVNQVGKCYRCKNIVEPYISKQWFVSTKIADSVITKVNNNECKFYPAHWINSFNAWMKDLRPWCISRQLWWGHQIPVYYCECGNCIASVEEVSQCPKCLSKNIKQDEDVLDTWFSSGLWAFSTLGLNNNDYKKGILYQESDIKDFYPNSLLITGFDILFFWVCRMLFQSDNELNELPFKDIYLHALVKDENGDKMSKSKGNVIDPLVMIDTYSADILRFTLCLLAVQGRDIRMSEERMILVRNFTNKLYNAANFLLLKDKNYKELSEFKTKLGLYMNAKFNLCVNEVRQYLAEYRFNDASMSIYKFLWDEFCDIGIEHCKFDTNSLKEIASVFLSAMRLLNPFMPFISEYLFHKLQGSDIKKDGSIMIEQYPLQKDLSPSQKEHILEYEKVIEAINVFRSIKKSANITDKNAQALINIDLDIDYLKLICFIVKLKEIKIAQEFPSEYASLISNNLKAGIKIDENAKNALKEKLSNQAKKLENEINKLQNMLNPNFIAKAPKNLVEQNQNALNEAKNKLEEINKELSSLN</sequence>
<dbReference type="PANTHER" id="PTHR11946">
    <property type="entry name" value="VALYL-TRNA SYNTHETASES"/>
    <property type="match status" value="1"/>
</dbReference>
<dbReference type="Pfam" id="PF00133">
    <property type="entry name" value="tRNA-synt_1"/>
    <property type="match status" value="1"/>
</dbReference>
<name>A0ABS7WQE7_9BACT</name>
<dbReference type="InterPro" id="IPR010978">
    <property type="entry name" value="tRNA-bd_arm"/>
</dbReference>
<evidence type="ECO:0000256" key="8">
    <source>
        <dbReference type="HAMAP-Rule" id="MF_02004"/>
    </source>
</evidence>
<dbReference type="PRINTS" id="PR00986">
    <property type="entry name" value="TRNASYNTHVAL"/>
</dbReference>
<keyword evidence="5 8" id="KW-0648">Protein biosynthesis</keyword>
<dbReference type="InterPro" id="IPR013155">
    <property type="entry name" value="M/V/L/I-tRNA-synth_anticd-bd"/>
</dbReference>
<dbReference type="SUPFAM" id="SSF52374">
    <property type="entry name" value="Nucleotidylyl transferase"/>
    <property type="match status" value="1"/>
</dbReference>
<feature type="coiled-coil region" evidence="8">
    <location>
        <begin position="801"/>
        <end position="866"/>
    </location>
</feature>
<feature type="binding site" evidence="8">
    <location>
        <position position="535"/>
    </location>
    <ligand>
        <name>ATP</name>
        <dbReference type="ChEBI" id="CHEBI:30616"/>
    </ligand>
</feature>
<dbReference type="Pfam" id="PF10458">
    <property type="entry name" value="Val_tRNA-synt_C"/>
    <property type="match status" value="1"/>
</dbReference>
<dbReference type="EC" id="6.1.1.9" evidence="8"/>
<dbReference type="SUPFAM" id="SSF47323">
    <property type="entry name" value="Anticodon-binding domain of a subclass of class I aminoacyl-tRNA synthetases"/>
    <property type="match status" value="1"/>
</dbReference>
<dbReference type="InterPro" id="IPR009080">
    <property type="entry name" value="tRNAsynth_Ia_anticodon-bd"/>
</dbReference>
<evidence type="ECO:0000259" key="9">
    <source>
        <dbReference type="Pfam" id="PF00133"/>
    </source>
</evidence>
<evidence type="ECO:0000256" key="4">
    <source>
        <dbReference type="ARBA" id="ARBA00022840"/>
    </source>
</evidence>
<dbReference type="RefSeq" id="WP_172232372.1">
    <property type="nucleotide sequence ID" value="NZ_CP035946.1"/>
</dbReference>
<dbReference type="InterPro" id="IPR037118">
    <property type="entry name" value="Val-tRNA_synth_C_sf"/>
</dbReference>
<evidence type="ECO:0000313" key="12">
    <source>
        <dbReference type="EMBL" id="MBZ7986601.1"/>
    </source>
</evidence>
<dbReference type="NCBIfam" id="NF004349">
    <property type="entry name" value="PRK05729.1"/>
    <property type="match status" value="1"/>
</dbReference>
<evidence type="ECO:0000256" key="1">
    <source>
        <dbReference type="ARBA" id="ARBA00022490"/>
    </source>
</evidence>
<comment type="domain">
    <text evidence="8">ValRS has two distinct active sites: one for aminoacylation and one for editing. The misactivated threonine is translocated from the active site to the editing site.</text>
</comment>
<dbReference type="CDD" id="cd07962">
    <property type="entry name" value="Anticodon_Ia_Val"/>
    <property type="match status" value="1"/>
</dbReference>
<dbReference type="InterPro" id="IPR019499">
    <property type="entry name" value="Val-tRNA_synth_tRNA-bd"/>
</dbReference>
<dbReference type="HAMAP" id="MF_02004">
    <property type="entry name" value="Val_tRNA_synth_type1"/>
    <property type="match status" value="1"/>
</dbReference>